<reference evidence="1" key="2">
    <citation type="journal article" date="2023" name="BMC Genomics">
        <title>Pest status, molecular evolution, and epigenetic factors derived from the genome assembly of Frankliniella fusca, a thysanopteran phytovirus vector.</title>
        <authorList>
            <person name="Catto M.A."/>
            <person name="Labadie P.E."/>
            <person name="Jacobson A.L."/>
            <person name="Kennedy G.G."/>
            <person name="Srinivasan R."/>
            <person name="Hunt B.G."/>
        </authorList>
    </citation>
    <scope>NUCLEOTIDE SEQUENCE</scope>
    <source>
        <strain evidence="1">PL_HMW_Pooled</strain>
    </source>
</reference>
<evidence type="ECO:0000313" key="1">
    <source>
        <dbReference type="EMBL" id="KAK3926351.1"/>
    </source>
</evidence>
<dbReference type="Proteomes" id="UP001219518">
    <property type="component" value="Unassembled WGS sequence"/>
</dbReference>
<sequence>MITAKPAKPVEPVCPTSIGVNQFLSGRVIDSGSGEHTASEVLRAFQESGCNDDVAALCSARSKKDLEIQENISTMRHPNGQHRAQEWCGHAHREALGQGITLPGMPPPYS</sequence>
<keyword evidence="2" id="KW-1185">Reference proteome</keyword>
<comment type="caution">
    <text evidence="1">The sequence shown here is derived from an EMBL/GenBank/DDBJ whole genome shotgun (WGS) entry which is preliminary data.</text>
</comment>
<proteinExistence type="predicted"/>
<organism evidence="1 2">
    <name type="scientific">Frankliniella fusca</name>
    <dbReference type="NCBI Taxonomy" id="407009"/>
    <lineage>
        <taxon>Eukaryota</taxon>
        <taxon>Metazoa</taxon>
        <taxon>Ecdysozoa</taxon>
        <taxon>Arthropoda</taxon>
        <taxon>Hexapoda</taxon>
        <taxon>Insecta</taxon>
        <taxon>Pterygota</taxon>
        <taxon>Neoptera</taxon>
        <taxon>Paraneoptera</taxon>
        <taxon>Thysanoptera</taxon>
        <taxon>Terebrantia</taxon>
        <taxon>Thripoidea</taxon>
        <taxon>Thripidae</taxon>
        <taxon>Frankliniella</taxon>
    </lineage>
</organism>
<protein>
    <submittedName>
        <fullName evidence="1">Chromosome partition protein MukB</fullName>
    </submittedName>
</protein>
<gene>
    <name evidence="1" type="ORF">KUF71_014598</name>
</gene>
<reference evidence="1" key="1">
    <citation type="submission" date="2021-07" db="EMBL/GenBank/DDBJ databases">
        <authorList>
            <person name="Catto M.A."/>
            <person name="Jacobson A."/>
            <person name="Kennedy G."/>
            <person name="Labadie P."/>
            <person name="Hunt B.G."/>
            <person name="Srinivasan R."/>
        </authorList>
    </citation>
    <scope>NUCLEOTIDE SEQUENCE</scope>
    <source>
        <strain evidence="1">PL_HMW_Pooled</strain>
        <tissue evidence="1">Head</tissue>
    </source>
</reference>
<dbReference type="AlphaFoldDB" id="A0AAE1HRU7"/>
<evidence type="ECO:0000313" key="2">
    <source>
        <dbReference type="Proteomes" id="UP001219518"/>
    </source>
</evidence>
<name>A0AAE1HRU7_9NEOP</name>
<dbReference type="EMBL" id="JAHWGI010001250">
    <property type="protein sequence ID" value="KAK3926351.1"/>
    <property type="molecule type" value="Genomic_DNA"/>
</dbReference>
<accession>A0AAE1HRU7</accession>